<dbReference type="Proteomes" id="UP001577267">
    <property type="component" value="Unassembled WGS sequence"/>
</dbReference>
<protein>
    <submittedName>
        <fullName evidence="1">GrpB family protein</fullName>
    </submittedName>
</protein>
<dbReference type="PANTHER" id="PTHR34822">
    <property type="entry name" value="GRPB DOMAIN PROTEIN (AFU_ORTHOLOGUE AFUA_1G01530)"/>
    <property type="match status" value="1"/>
</dbReference>
<organism evidence="1 2">
    <name type="scientific">Streptomyces carpaticus</name>
    <dbReference type="NCBI Taxonomy" id="285558"/>
    <lineage>
        <taxon>Bacteria</taxon>
        <taxon>Bacillati</taxon>
        <taxon>Actinomycetota</taxon>
        <taxon>Actinomycetes</taxon>
        <taxon>Kitasatosporales</taxon>
        <taxon>Streptomycetaceae</taxon>
        <taxon>Streptomyces</taxon>
    </lineage>
</organism>
<name>A0ABV4ZQG5_9ACTN</name>
<evidence type="ECO:0000313" key="2">
    <source>
        <dbReference type="Proteomes" id="UP001577267"/>
    </source>
</evidence>
<dbReference type="PANTHER" id="PTHR34822:SF1">
    <property type="entry name" value="GRPB FAMILY PROTEIN"/>
    <property type="match status" value="1"/>
</dbReference>
<dbReference type="InterPro" id="IPR007344">
    <property type="entry name" value="GrpB/CoaE"/>
</dbReference>
<dbReference type="SUPFAM" id="SSF81301">
    <property type="entry name" value="Nucleotidyltransferase"/>
    <property type="match status" value="1"/>
</dbReference>
<dbReference type="Pfam" id="PF04229">
    <property type="entry name" value="GrpB"/>
    <property type="match status" value="1"/>
</dbReference>
<gene>
    <name evidence="1" type="ORF">ACE11A_18700</name>
</gene>
<comment type="caution">
    <text evidence="1">The sequence shown here is derived from an EMBL/GenBank/DDBJ whole genome shotgun (WGS) entry which is preliminary data.</text>
</comment>
<sequence>MSERSDVHGSVPGTGEVVVNVVEYDPRWPGRFEREAARIREALGRRVSRVEHVGSTSVPGLAAKPVIDIVLAVSDSSDESRYLPELEAAGYFLYAREPDWFEHRLLKTPADDVNLHVFTLGASEIDRMVALRDHLRQNASDRRRYATVKRELAQRRWRTVDDYAQAKNDVVELMHRNMTG</sequence>
<dbReference type="EMBL" id="JBHGBT010000018">
    <property type="protein sequence ID" value="MFB4196372.1"/>
    <property type="molecule type" value="Genomic_DNA"/>
</dbReference>
<dbReference type="InterPro" id="IPR043519">
    <property type="entry name" value="NT_sf"/>
</dbReference>
<evidence type="ECO:0000313" key="1">
    <source>
        <dbReference type="EMBL" id="MFB4196372.1"/>
    </source>
</evidence>
<reference evidence="1 2" key="1">
    <citation type="submission" date="2024-09" db="EMBL/GenBank/DDBJ databases">
        <title>Draft genome sequence of multifaceted antimicrobials producing Streptomyces sp. strain FH1.</title>
        <authorList>
            <person name="Hassan F."/>
            <person name="Ali H."/>
            <person name="Hassan N."/>
            <person name="Nawaz A."/>
        </authorList>
    </citation>
    <scope>NUCLEOTIDE SEQUENCE [LARGE SCALE GENOMIC DNA]</scope>
    <source>
        <strain evidence="1 2">FH1</strain>
    </source>
</reference>
<proteinExistence type="predicted"/>
<dbReference type="Gene3D" id="3.30.460.10">
    <property type="entry name" value="Beta Polymerase, domain 2"/>
    <property type="match status" value="1"/>
</dbReference>
<keyword evidence="2" id="KW-1185">Reference proteome</keyword>
<accession>A0ABV4ZQG5</accession>
<dbReference type="RefSeq" id="WP_375064247.1">
    <property type="nucleotide sequence ID" value="NZ_JBHGBT010000018.1"/>
</dbReference>